<evidence type="ECO:0000313" key="1">
    <source>
        <dbReference type="EMBL" id="GMN55498.1"/>
    </source>
</evidence>
<sequence>MVVNFWHSKFFKDKEQGLPSFHSIQDLKSVGIDLKPSGTCSMRDVSFTSLCLAGRLKLPPMIVDDSTWPTFLNLIAYEMCPDNFSTNYEVTSYICFLNRLIECPNDVKELRSANILHNLLGPDNDVVQLLNEMAKDLVPNAEVYRNVIAK</sequence>
<evidence type="ECO:0000313" key="2">
    <source>
        <dbReference type="Proteomes" id="UP001187192"/>
    </source>
</evidence>
<dbReference type="PANTHER" id="PTHR31549">
    <property type="entry name" value="PROTEIN, PUTATIVE (DUF247)-RELATED-RELATED"/>
    <property type="match status" value="1"/>
</dbReference>
<dbReference type="EMBL" id="BTGU01000057">
    <property type="protein sequence ID" value="GMN55498.1"/>
    <property type="molecule type" value="Genomic_DNA"/>
</dbReference>
<organism evidence="1 2">
    <name type="scientific">Ficus carica</name>
    <name type="common">Common fig</name>
    <dbReference type="NCBI Taxonomy" id="3494"/>
    <lineage>
        <taxon>Eukaryota</taxon>
        <taxon>Viridiplantae</taxon>
        <taxon>Streptophyta</taxon>
        <taxon>Embryophyta</taxon>
        <taxon>Tracheophyta</taxon>
        <taxon>Spermatophyta</taxon>
        <taxon>Magnoliopsida</taxon>
        <taxon>eudicotyledons</taxon>
        <taxon>Gunneridae</taxon>
        <taxon>Pentapetalae</taxon>
        <taxon>rosids</taxon>
        <taxon>fabids</taxon>
        <taxon>Rosales</taxon>
        <taxon>Moraceae</taxon>
        <taxon>Ficeae</taxon>
        <taxon>Ficus</taxon>
    </lineage>
</organism>
<dbReference type="Proteomes" id="UP001187192">
    <property type="component" value="Unassembled WGS sequence"/>
</dbReference>
<accession>A0AA88AVY5</accession>
<gene>
    <name evidence="1" type="ORF">TIFTF001_024620</name>
</gene>
<dbReference type="AlphaFoldDB" id="A0AA88AVY5"/>
<dbReference type="PANTHER" id="PTHR31549:SF191">
    <property type="entry name" value="DUF247 DOMAIN PROTEIN"/>
    <property type="match status" value="1"/>
</dbReference>
<dbReference type="InterPro" id="IPR004158">
    <property type="entry name" value="DUF247_pln"/>
</dbReference>
<proteinExistence type="predicted"/>
<comment type="caution">
    <text evidence="1">The sequence shown here is derived from an EMBL/GenBank/DDBJ whole genome shotgun (WGS) entry which is preliminary data.</text>
</comment>
<name>A0AA88AVY5_FICCA</name>
<reference evidence="1" key="1">
    <citation type="submission" date="2023-07" db="EMBL/GenBank/DDBJ databases">
        <title>draft genome sequence of fig (Ficus carica).</title>
        <authorList>
            <person name="Takahashi T."/>
            <person name="Nishimura K."/>
        </authorList>
    </citation>
    <scope>NUCLEOTIDE SEQUENCE</scope>
</reference>
<keyword evidence="2" id="KW-1185">Reference proteome</keyword>
<protein>
    <submittedName>
        <fullName evidence="1">Uncharacterized protein</fullName>
    </submittedName>
</protein>
<dbReference type="Pfam" id="PF03140">
    <property type="entry name" value="DUF247"/>
    <property type="match status" value="1"/>
</dbReference>